<organism evidence="15 16">
    <name type="scientific">Methylophaga sulfidovorans</name>
    <dbReference type="NCBI Taxonomy" id="45496"/>
    <lineage>
        <taxon>Bacteria</taxon>
        <taxon>Pseudomonadati</taxon>
        <taxon>Pseudomonadota</taxon>
        <taxon>Gammaproteobacteria</taxon>
        <taxon>Thiotrichales</taxon>
        <taxon>Piscirickettsiaceae</taxon>
        <taxon>Methylophaga</taxon>
    </lineage>
</organism>
<evidence type="ECO:0000259" key="13">
    <source>
        <dbReference type="Pfam" id="PF00593"/>
    </source>
</evidence>
<proteinExistence type="inferred from homology"/>
<dbReference type="InterPro" id="IPR000531">
    <property type="entry name" value="Beta-barrel_TonB"/>
</dbReference>
<dbReference type="InterPro" id="IPR039426">
    <property type="entry name" value="TonB-dep_rcpt-like"/>
</dbReference>
<evidence type="ECO:0000256" key="1">
    <source>
        <dbReference type="ARBA" id="ARBA00004571"/>
    </source>
</evidence>
<evidence type="ECO:0000256" key="5">
    <source>
        <dbReference type="ARBA" id="ARBA00022692"/>
    </source>
</evidence>
<dbReference type="AlphaFoldDB" id="A0A1I3XWY3"/>
<keyword evidence="5 10" id="KW-0812">Transmembrane</keyword>
<keyword evidence="12" id="KW-0732">Signal</keyword>
<evidence type="ECO:0000256" key="6">
    <source>
        <dbReference type="ARBA" id="ARBA00023077"/>
    </source>
</evidence>
<dbReference type="GO" id="GO:0038023">
    <property type="term" value="F:signaling receptor activity"/>
    <property type="evidence" value="ECO:0007669"/>
    <property type="project" value="InterPro"/>
</dbReference>
<keyword evidence="4 10" id="KW-1134">Transmembrane beta strand</keyword>
<dbReference type="PANTHER" id="PTHR32552">
    <property type="entry name" value="FERRICHROME IRON RECEPTOR-RELATED"/>
    <property type="match status" value="1"/>
</dbReference>
<comment type="similarity">
    <text evidence="2 10 11">Belongs to the TonB-dependent receptor family.</text>
</comment>
<dbReference type="GO" id="GO:0015891">
    <property type="term" value="P:siderophore transport"/>
    <property type="evidence" value="ECO:0007669"/>
    <property type="project" value="InterPro"/>
</dbReference>
<protein>
    <submittedName>
        <fullName evidence="15">Iron complex outermembrane recepter protein</fullName>
    </submittedName>
</protein>
<keyword evidence="6 11" id="KW-0798">TonB box</keyword>
<gene>
    <name evidence="15" type="ORF">SAMN04488079_10722</name>
</gene>
<comment type="subcellular location">
    <subcellularLocation>
        <location evidence="1 10">Cell outer membrane</location>
        <topology evidence="1 10">Multi-pass membrane protein</topology>
    </subcellularLocation>
</comment>
<keyword evidence="3 10" id="KW-0813">Transport</keyword>
<dbReference type="NCBIfam" id="TIGR01783">
    <property type="entry name" value="TonB-siderophor"/>
    <property type="match status" value="1"/>
</dbReference>
<evidence type="ECO:0000256" key="8">
    <source>
        <dbReference type="ARBA" id="ARBA00023170"/>
    </source>
</evidence>
<keyword evidence="8" id="KW-0675">Receptor</keyword>
<evidence type="ECO:0000256" key="11">
    <source>
        <dbReference type="RuleBase" id="RU003357"/>
    </source>
</evidence>
<evidence type="ECO:0000256" key="9">
    <source>
        <dbReference type="ARBA" id="ARBA00023237"/>
    </source>
</evidence>
<feature type="chain" id="PRO_5011612725" evidence="12">
    <location>
        <begin position="22"/>
        <end position="712"/>
    </location>
</feature>
<dbReference type="InterPro" id="IPR012910">
    <property type="entry name" value="Plug_dom"/>
</dbReference>
<feature type="domain" description="TonB-dependent receptor-like beta-barrel" evidence="13">
    <location>
        <begin position="276"/>
        <end position="680"/>
    </location>
</feature>
<dbReference type="GO" id="GO:0009279">
    <property type="term" value="C:cell outer membrane"/>
    <property type="evidence" value="ECO:0007669"/>
    <property type="project" value="UniProtKB-SubCell"/>
</dbReference>
<evidence type="ECO:0000259" key="14">
    <source>
        <dbReference type="Pfam" id="PF07715"/>
    </source>
</evidence>
<dbReference type="Gene3D" id="2.40.170.20">
    <property type="entry name" value="TonB-dependent receptor, beta-barrel domain"/>
    <property type="match status" value="1"/>
</dbReference>
<dbReference type="Proteomes" id="UP000198924">
    <property type="component" value="Unassembled WGS sequence"/>
</dbReference>
<dbReference type="InterPro" id="IPR037066">
    <property type="entry name" value="Plug_dom_sf"/>
</dbReference>
<dbReference type="OrthoDB" id="8732650at2"/>
<keyword evidence="7 10" id="KW-0472">Membrane</keyword>
<dbReference type="CDD" id="cd01347">
    <property type="entry name" value="ligand_gated_channel"/>
    <property type="match status" value="1"/>
</dbReference>
<dbReference type="Pfam" id="PF07715">
    <property type="entry name" value="Plug"/>
    <property type="match status" value="1"/>
</dbReference>
<feature type="domain" description="TonB-dependent receptor plug" evidence="14">
    <location>
        <begin position="63"/>
        <end position="162"/>
    </location>
</feature>
<reference evidence="16" key="1">
    <citation type="submission" date="2016-10" db="EMBL/GenBank/DDBJ databases">
        <authorList>
            <person name="Varghese N."/>
            <person name="Submissions S."/>
        </authorList>
    </citation>
    <scope>NUCLEOTIDE SEQUENCE [LARGE SCALE GENOMIC DNA]</scope>
    <source>
        <strain evidence="16">DSM 11578</strain>
    </source>
</reference>
<evidence type="ECO:0000256" key="4">
    <source>
        <dbReference type="ARBA" id="ARBA00022452"/>
    </source>
</evidence>
<dbReference type="PANTHER" id="PTHR32552:SF84">
    <property type="entry name" value="TONB-DEPENDENT RECEPTOR-RELATED"/>
    <property type="match status" value="1"/>
</dbReference>
<dbReference type="PROSITE" id="PS52016">
    <property type="entry name" value="TONB_DEPENDENT_REC_3"/>
    <property type="match status" value="1"/>
</dbReference>
<dbReference type="EMBL" id="FOSH01000007">
    <property type="protein sequence ID" value="SFK24054.1"/>
    <property type="molecule type" value="Genomic_DNA"/>
</dbReference>
<name>A0A1I3XWY3_9GAMM</name>
<dbReference type="InterPro" id="IPR036942">
    <property type="entry name" value="Beta-barrel_TonB_sf"/>
</dbReference>
<evidence type="ECO:0000256" key="3">
    <source>
        <dbReference type="ARBA" id="ARBA00022448"/>
    </source>
</evidence>
<dbReference type="STRING" id="45496.SAMN04488079_10722"/>
<dbReference type="SUPFAM" id="SSF56935">
    <property type="entry name" value="Porins"/>
    <property type="match status" value="1"/>
</dbReference>
<feature type="signal peptide" evidence="12">
    <location>
        <begin position="1"/>
        <end position="21"/>
    </location>
</feature>
<keyword evidence="9 10" id="KW-0998">Cell outer membrane</keyword>
<evidence type="ECO:0000256" key="7">
    <source>
        <dbReference type="ARBA" id="ARBA00023136"/>
    </source>
</evidence>
<evidence type="ECO:0000256" key="10">
    <source>
        <dbReference type="PROSITE-ProRule" id="PRU01360"/>
    </source>
</evidence>
<dbReference type="InterPro" id="IPR010105">
    <property type="entry name" value="TonB_sidphr_rcpt"/>
</dbReference>
<keyword evidence="16" id="KW-1185">Reference proteome</keyword>
<dbReference type="Pfam" id="PF00593">
    <property type="entry name" value="TonB_dep_Rec_b-barrel"/>
    <property type="match status" value="1"/>
</dbReference>
<sequence length="712" mass="79970">MRRNITSLSVILASLMTPAYADSESTDDVKELAPLLVTGDKTAPTMINLDTPTEAGSRLGLTLRENPASVAIADRTLMDQIGARDFQDAVNILPGVNASAPPGWGGNVSYRGFNGSQVNQLYNGISLAYSSANRPIGAWIYDRVELIGGPSSFLYGTSSVGGSVNYITKIAERSDQDITSRLSYGRYDTTESSIGINKALNANNWIRFDYSHTSTNGYIDRQENRADNMAFSWLTDINDKLSHTLALEYLEEKEDSPYWGAPTLQPQSGTLKINKHNRFENYNVEDGRYEQRVRWLRSITDYQFNDKTALRNTFYHYDGQRDYRNLEKYTYNSNNTLIDRAGAYQQRHDQEVNGNRIELTHNGELFGRQSDWAMGLDYSVNQQTIYPTSISSVFDTVTPDNFAPDNFYDISGMGALQKGRSNKVKKFSIFAENRQKLTDRLALISALRFDHINFHHTPSPGAANVTRNWDTFTGRLGLVFDVTEDISVYAQYSTSAEPPGGTLTSARESQVQDFDISRGRQIEVGSKFNYLDGRGTATIAAYQIVRKDISVSSPTNPNETVQAGQQTSTGLELATSFLITPTLRTEANAAFVRAKFDEFSNSSGNYDGKRPHNIPNRLANLWFIYEPTTNWEAGVGARYVSSVYQNYSNTRKVPSYTLYDAYIKYAIDPHLDLTLRGRNLSDKLYATFIHQSNAQYYVGEPRSVELTLDFKY</sequence>
<evidence type="ECO:0000313" key="15">
    <source>
        <dbReference type="EMBL" id="SFK24054.1"/>
    </source>
</evidence>
<evidence type="ECO:0000256" key="2">
    <source>
        <dbReference type="ARBA" id="ARBA00009810"/>
    </source>
</evidence>
<dbReference type="Gene3D" id="2.170.130.10">
    <property type="entry name" value="TonB-dependent receptor, plug domain"/>
    <property type="match status" value="1"/>
</dbReference>
<accession>A0A1I3XWY3</accession>
<evidence type="ECO:0000256" key="12">
    <source>
        <dbReference type="SAM" id="SignalP"/>
    </source>
</evidence>
<evidence type="ECO:0000313" key="16">
    <source>
        <dbReference type="Proteomes" id="UP000198924"/>
    </source>
</evidence>
<dbReference type="RefSeq" id="WP_091712904.1">
    <property type="nucleotide sequence ID" value="NZ_FOSH01000007.1"/>
</dbReference>
<dbReference type="GO" id="GO:0015344">
    <property type="term" value="F:siderophore uptake transmembrane transporter activity"/>
    <property type="evidence" value="ECO:0007669"/>
    <property type="project" value="TreeGrafter"/>
</dbReference>